<dbReference type="RefSeq" id="WP_307005002.1">
    <property type="nucleotide sequence ID" value="NZ_JAUTBK010000002.1"/>
</dbReference>
<dbReference type="InterPro" id="IPR035243">
    <property type="entry name" value="TamA_POTRA_Dom_1"/>
</dbReference>
<protein>
    <recommendedName>
        <fullName evidence="3">Translocation and assembly module subunit TamA</fullName>
    </recommendedName>
    <alternativeName>
        <fullName evidence="9">Autotransporter assembly factor TamA</fullName>
    </alternativeName>
</protein>
<proteinExistence type="inferred from homology"/>
<feature type="compositionally biased region" description="Low complexity" evidence="11">
    <location>
        <begin position="478"/>
        <end position="494"/>
    </location>
</feature>
<feature type="compositionally biased region" description="Polar residues" evidence="11">
    <location>
        <begin position="516"/>
        <end position="527"/>
    </location>
</feature>
<evidence type="ECO:0000256" key="3">
    <source>
        <dbReference type="ARBA" id="ARBA00015419"/>
    </source>
</evidence>
<evidence type="ECO:0000256" key="6">
    <source>
        <dbReference type="ARBA" id="ARBA00022729"/>
    </source>
</evidence>
<evidence type="ECO:0000256" key="11">
    <source>
        <dbReference type="SAM" id="MobiDB-lite"/>
    </source>
</evidence>
<comment type="subunit">
    <text evidence="10">Interacts with TamB to form the translocation and assembly module (TAM).</text>
</comment>
<dbReference type="Pfam" id="PF17243">
    <property type="entry name" value="POTRA_TamA_1"/>
    <property type="match status" value="1"/>
</dbReference>
<dbReference type="Gene3D" id="2.40.160.50">
    <property type="entry name" value="membrane protein fhac: a member of the omp85/tpsb transporter family"/>
    <property type="match status" value="1"/>
</dbReference>
<keyword evidence="8" id="KW-0998">Cell outer membrane</keyword>
<evidence type="ECO:0000256" key="2">
    <source>
        <dbReference type="ARBA" id="ARBA00010248"/>
    </source>
</evidence>
<dbReference type="InterPro" id="IPR039910">
    <property type="entry name" value="D15-like"/>
</dbReference>
<feature type="region of interest" description="Disordered" evidence="11">
    <location>
        <begin position="478"/>
        <end position="498"/>
    </location>
</feature>
<evidence type="ECO:0000256" key="10">
    <source>
        <dbReference type="ARBA" id="ARBA00093548"/>
    </source>
</evidence>
<evidence type="ECO:0000256" key="1">
    <source>
        <dbReference type="ARBA" id="ARBA00004442"/>
    </source>
</evidence>
<evidence type="ECO:0000313" key="15">
    <source>
        <dbReference type="Proteomes" id="UP001233360"/>
    </source>
</evidence>
<dbReference type="PANTHER" id="PTHR12815">
    <property type="entry name" value="SORTING AND ASSEMBLY MACHINERY SAMM50 PROTEIN FAMILY MEMBER"/>
    <property type="match status" value="1"/>
</dbReference>
<gene>
    <name evidence="14" type="ORF">QE380_003310</name>
</gene>
<feature type="domain" description="TamA POTRA" evidence="13">
    <location>
        <begin position="238"/>
        <end position="306"/>
    </location>
</feature>
<reference evidence="14 15" key="1">
    <citation type="submission" date="2023-07" db="EMBL/GenBank/DDBJ databases">
        <title>Functional and genomic diversity of the sorghum phyllosphere microbiome.</title>
        <authorList>
            <person name="Shade A."/>
        </authorList>
    </citation>
    <scope>NUCLEOTIDE SEQUENCE [LARGE SCALE GENOMIC DNA]</scope>
    <source>
        <strain evidence="14 15">SORGH_AS_0887</strain>
    </source>
</reference>
<keyword evidence="7" id="KW-0472">Membrane</keyword>
<keyword evidence="4" id="KW-1134">Transmembrane beta strand</keyword>
<keyword evidence="5" id="KW-0812">Transmembrane</keyword>
<evidence type="ECO:0000256" key="4">
    <source>
        <dbReference type="ARBA" id="ARBA00022452"/>
    </source>
</evidence>
<comment type="caution">
    <text evidence="14">The sequence shown here is derived from an EMBL/GenBank/DDBJ whole genome shotgun (WGS) entry which is preliminary data.</text>
</comment>
<evidence type="ECO:0000259" key="12">
    <source>
        <dbReference type="Pfam" id="PF01103"/>
    </source>
</evidence>
<feature type="domain" description="Bacterial surface antigen (D15)" evidence="12">
    <location>
        <begin position="593"/>
        <end position="894"/>
    </location>
</feature>
<evidence type="ECO:0000256" key="7">
    <source>
        <dbReference type="ARBA" id="ARBA00023136"/>
    </source>
</evidence>
<dbReference type="PANTHER" id="PTHR12815:SF47">
    <property type="entry name" value="TRANSLOCATION AND ASSEMBLY MODULE SUBUNIT TAMA"/>
    <property type="match status" value="1"/>
</dbReference>
<dbReference type="Pfam" id="PF01103">
    <property type="entry name" value="Omp85"/>
    <property type="match status" value="1"/>
</dbReference>
<comment type="subcellular location">
    <subcellularLocation>
        <location evidence="1">Cell outer membrane</location>
    </subcellularLocation>
</comment>
<evidence type="ECO:0000256" key="5">
    <source>
        <dbReference type="ARBA" id="ARBA00022692"/>
    </source>
</evidence>
<evidence type="ECO:0000256" key="8">
    <source>
        <dbReference type="ARBA" id="ARBA00023237"/>
    </source>
</evidence>
<evidence type="ECO:0000313" key="14">
    <source>
        <dbReference type="EMBL" id="MDQ1210387.1"/>
    </source>
</evidence>
<dbReference type="Proteomes" id="UP001233360">
    <property type="component" value="Unassembled WGS sequence"/>
</dbReference>
<accession>A0ABU0V0R5</accession>
<dbReference type="InterPro" id="IPR000184">
    <property type="entry name" value="Bac_surfAg_D15"/>
</dbReference>
<dbReference type="Gene3D" id="3.10.20.310">
    <property type="entry name" value="membrane protein fhac"/>
    <property type="match status" value="3"/>
</dbReference>
<evidence type="ECO:0000259" key="13">
    <source>
        <dbReference type="Pfam" id="PF17243"/>
    </source>
</evidence>
<feature type="region of interest" description="Disordered" evidence="11">
    <location>
        <begin position="54"/>
        <end position="95"/>
    </location>
</feature>
<sequence>MLATIKFKQSTLAQSVRFILNVQDFNKRLYTGMLLGLCVSASYAQDVDSTQANASKTVQTVPPQPTMTDEQNNVSTLPTHQNNQPEQQDSLAVLQQQAQSSKSIAEFKPIEFDDLGSLPDTTVDASMANEIFKVAEEAKAEAQASRSKSSSLPENQATIPPAQDIAQINQAPVNIDNLMQQIRSESQINVQANTSGQTLDVQQQPELEKKKGFFQRILQRIKPNNDLNGAAVPRISADVKGAPTELANNIKAKLSSYSQEAFQDFNASLPQLRTLSTQAAQAVGYYNAEFKFEKISDSRVLVNVTPHDPVKIEQQDIGFSGEGANLPQFQVIRLVPEQDVGDILNHGKYEETKTRIATAASDNGFFDSYWRLHDVRVNQPQNTADINLKYETGDRYKLGNVEFRMSDPSKKIPLDMDVLLSMTPWKEGDDYTFWRVNSLANNLTNSRYFNYTLVDTIKPDPIQKPLELPPDLQALVDQQNNQQAQDTVNQQQANKKVVSAKEVTQNVIDEKEFAGTQESAQQNPTLRSQLSQEQAQESERNKLERQAREEKKVPVIVTLNADRLNSIETGFGYGTDTGFRVRTQYRRSIVNSRGHSFDANMEVSQIRQAIDTRYNIPYKHPLNDYISIVGGFEREVDDNIGQNITLETQSAVIGAERIIKNPLGGWQHTYGVRYRLDELNQRGVVDASNLPDAFKVPGSDSTQQALLFGYTLSKTSSNNNINPTRGFKQTYKLQVASDSIASDANMIIPTAGWRFIYSLGENDDHQFVGRTDLGYIFTDEFQKVPYNIRYFAGGDDSIRGFDYKSLAPEQFGYKVGGQALAVGSLEYNYQFKEGWRAAIFSDFGNAYDKDFNTPTAYSIGVGIRWKSPVGPIRIDVASGISDDNHPIRLHFFIGPQL</sequence>
<comment type="similarity">
    <text evidence="2">Belongs to the TamA family.</text>
</comment>
<evidence type="ECO:0000256" key="9">
    <source>
        <dbReference type="ARBA" id="ARBA00033063"/>
    </source>
</evidence>
<keyword evidence="15" id="KW-1185">Reference proteome</keyword>
<dbReference type="EMBL" id="JAUTBK010000002">
    <property type="protein sequence ID" value="MDQ1210387.1"/>
    <property type="molecule type" value="Genomic_DNA"/>
</dbReference>
<organism evidence="14 15">
    <name type="scientific">Acinetobacter baylyi</name>
    <dbReference type="NCBI Taxonomy" id="202950"/>
    <lineage>
        <taxon>Bacteria</taxon>
        <taxon>Pseudomonadati</taxon>
        <taxon>Pseudomonadota</taxon>
        <taxon>Gammaproteobacteria</taxon>
        <taxon>Moraxellales</taxon>
        <taxon>Moraxellaceae</taxon>
        <taxon>Acinetobacter</taxon>
    </lineage>
</organism>
<feature type="compositionally biased region" description="Polar residues" evidence="11">
    <location>
        <begin position="67"/>
        <end position="86"/>
    </location>
</feature>
<name>A0ABU0V0R5_ACIBI</name>
<feature type="compositionally biased region" description="Basic and acidic residues" evidence="11">
    <location>
        <begin position="537"/>
        <end position="549"/>
    </location>
</feature>
<feature type="region of interest" description="Disordered" evidence="11">
    <location>
        <begin position="511"/>
        <end position="549"/>
    </location>
</feature>
<keyword evidence="6" id="KW-0732">Signal</keyword>